<gene>
    <name evidence="2" type="ORF">NT6N_37670</name>
</gene>
<organism evidence="2">
    <name type="scientific">Oceaniferula spumae</name>
    <dbReference type="NCBI Taxonomy" id="2979115"/>
    <lineage>
        <taxon>Bacteria</taxon>
        <taxon>Pseudomonadati</taxon>
        <taxon>Verrucomicrobiota</taxon>
        <taxon>Verrucomicrobiia</taxon>
        <taxon>Verrucomicrobiales</taxon>
        <taxon>Verrucomicrobiaceae</taxon>
        <taxon>Oceaniferula</taxon>
    </lineage>
</organism>
<dbReference type="EMBL" id="AP026866">
    <property type="protein sequence ID" value="BDS08727.1"/>
    <property type="molecule type" value="Genomic_DNA"/>
</dbReference>
<protein>
    <submittedName>
        <fullName evidence="2">Uncharacterized protein</fullName>
    </submittedName>
</protein>
<accession>A0AAT9FRV2</accession>
<proteinExistence type="predicted"/>
<feature type="region of interest" description="Disordered" evidence="1">
    <location>
        <begin position="65"/>
        <end position="86"/>
    </location>
</feature>
<evidence type="ECO:0000256" key="1">
    <source>
        <dbReference type="SAM" id="MobiDB-lite"/>
    </source>
</evidence>
<name>A0AAT9FRV2_9BACT</name>
<dbReference type="AlphaFoldDB" id="A0AAT9FRV2"/>
<feature type="compositionally biased region" description="Basic and acidic residues" evidence="1">
    <location>
        <begin position="70"/>
        <end position="86"/>
    </location>
</feature>
<sequence>MFGFPIIGQAVEIGVGDGLHAFPGFAEADFVGLERGVASELITGEGEVASGRAAGRDPRCAVFASPNKGAIDRSKKEDKKGETRQR</sequence>
<dbReference type="KEGG" id="osu:NT6N_37670"/>
<evidence type="ECO:0000313" key="2">
    <source>
        <dbReference type="EMBL" id="BDS08727.1"/>
    </source>
</evidence>
<reference evidence="2" key="1">
    <citation type="submission" date="2024-07" db="EMBL/GenBank/DDBJ databases">
        <title>Complete genome sequence of Verrucomicrobiaceae bacterium NT6N.</title>
        <authorList>
            <person name="Huang C."/>
            <person name="Takami H."/>
            <person name="Hamasaki K."/>
        </authorList>
    </citation>
    <scope>NUCLEOTIDE SEQUENCE</scope>
    <source>
        <strain evidence="2">NT6N</strain>
    </source>
</reference>